<protein>
    <submittedName>
        <fullName evidence="1">Uncharacterized protein</fullName>
    </submittedName>
</protein>
<accession>A0A453J9K8</accession>
<reference evidence="1" key="5">
    <citation type="journal article" date="2021" name="G3 (Bethesda)">
        <title>Aegilops tauschii genome assembly Aet v5.0 features greater sequence contiguity and improved annotation.</title>
        <authorList>
            <person name="Wang L."/>
            <person name="Zhu T."/>
            <person name="Rodriguez J.C."/>
            <person name="Deal K.R."/>
            <person name="Dubcovsky J."/>
            <person name="McGuire P.E."/>
            <person name="Lux T."/>
            <person name="Spannagl M."/>
            <person name="Mayer K.F.X."/>
            <person name="Baldrich P."/>
            <person name="Meyers B.C."/>
            <person name="Huo N."/>
            <person name="Gu Y.Q."/>
            <person name="Zhou H."/>
            <person name="Devos K.M."/>
            <person name="Bennetzen J.L."/>
            <person name="Unver T."/>
            <person name="Budak H."/>
            <person name="Gulick P.J."/>
            <person name="Galiba G."/>
            <person name="Kalapos B."/>
            <person name="Nelson D.R."/>
            <person name="Li P."/>
            <person name="You F.M."/>
            <person name="Luo M.C."/>
            <person name="Dvorak J."/>
        </authorList>
    </citation>
    <scope>NUCLEOTIDE SEQUENCE [LARGE SCALE GENOMIC DNA]</scope>
    <source>
        <strain evidence="1">cv. AL8/78</strain>
    </source>
</reference>
<name>A0A453J9K8_AEGTS</name>
<sequence>MMVEVASFYSDMEDRERPKRFTHDLGVSTFKYQDWLVDRCGPERIEEWRKAIYVMSQ</sequence>
<dbReference type="Gramene" id="AET4Gv20843100.3">
    <property type="protein sequence ID" value="AET4Gv20843100.3"/>
    <property type="gene ID" value="AET4Gv20843100"/>
</dbReference>
<evidence type="ECO:0000313" key="2">
    <source>
        <dbReference type="Proteomes" id="UP000015105"/>
    </source>
</evidence>
<dbReference type="Proteomes" id="UP000015105">
    <property type="component" value="Chromosome 4D"/>
</dbReference>
<reference evidence="1" key="3">
    <citation type="journal article" date="2017" name="Nature">
        <title>Genome sequence of the progenitor of the wheat D genome Aegilops tauschii.</title>
        <authorList>
            <person name="Luo M.C."/>
            <person name="Gu Y.Q."/>
            <person name="Puiu D."/>
            <person name="Wang H."/>
            <person name="Twardziok S.O."/>
            <person name="Deal K.R."/>
            <person name="Huo N."/>
            <person name="Zhu T."/>
            <person name="Wang L."/>
            <person name="Wang Y."/>
            <person name="McGuire P.E."/>
            <person name="Liu S."/>
            <person name="Long H."/>
            <person name="Ramasamy R.K."/>
            <person name="Rodriguez J.C."/>
            <person name="Van S.L."/>
            <person name="Yuan L."/>
            <person name="Wang Z."/>
            <person name="Xia Z."/>
            <person name="Xiao L."/>
            <person name="Anderson O.D."/>
            <person name="Ouyang S."/>
            <person name="Liang Y."/>
            <person name="Zimin A.V."/>
            <person name="Pertea G."/>
            <person name="Qi P."/>
            <person name="Bennetzen J.L."/>
            <person name="Dai X."/>
            <person name="Dawson M.W."/>
            <person name="Muller H.G."/>
            <person name="Kugler K."/>
            <person name="Rivarola-Duarte L."/>
            <person name="Spannagl M."/>
            <person name="Mayer K.F.X."/>
            <person name="Lu F.H."/>
            <person name="Bevan M.W."/>
            <person name="Leroy P."/>
            <person name="Li P."/>
            <person name="You F.M."/>
            <person name="Sun Q."/>
            <person name="Liu Z."/>
            <person name="Lyons E."/>
            <person name="Wicker T."/>
            <person name="Salzberg S.L."/>
            <person name="Devos K.M."/>
            <person name="Dvorak J."/>
        </authorList>
    </citation>
    <scope>NUCLEOTIDE SEQUENCE [LARGE SCALE GENOMIC DNA]</scope>
    <source>
        <strain evidence="1">cv. AL8/78</strain>
    </source>
</reference>
<reference evidence="2" key="2">
    <citation type="journal article" date="2017" name="Nat. Plants">
        <title>The Aegilops tauschii genome reveals multiple impacts of transposons.</title>
        <authorList>
            <person name="Zhao G."/>
            <person name="Zou C."/>
            <person name="Li K."/>
            <person name="Wang K."/>
            <person name="Li T."/>
            <person name="Gao L."/>
            <person name="Zhang X."/>
            <person name="Wang H."/>
            <person name="Yang Z."/>
            <person name="Liu X."/>
            <person name="Jiang W."/>
            <person name="Mao L."/>
            <person name="Kong X."/>
            <person name="Jiao Y."/>
            <person name="Jia J."/>
        </authorList>
    </citation>
    <scope>NUCLEOTIDE SEQUENCE [LARGE SCALE GENOMIC DNA]</scope>
    <source>
        <strain evidence="2">cv. AL8/78</strain>
    </source>
</reference>
<reference evidence="1" key="4">
    <citation type="submission" date="2019-03" db="UniProtKB">
        <authorList>
            <consortium name="EnsemblPlants"/>
        </authorList>
    </citation>
    <scope>IDENTIFICATION</scope>
</reference>
<keyword evidence="2" id="KW-1185">Reference proteome</keyword>
<reference evidence="2" key="1">
    <citation type="journal article" date="2014" name="Science">
        <title>Ancient hybridizations among the ancestral genomes of bread wheat.</title>
        <authorList>
            <consortium name="International Wheat Genome Sequencing Consortium,"/>
            <person name="Marcussen T."/>
            <person name="Sandve S.R."/>
            <person name="Heier L."/>
            <person name="Spannagl M."/>
            <person name="Pfeifer M."/>
            <person name="Jakobsen K.S."/>
            <person name="Wulff B.B."/>
            <person name="Steuernagel B."/>
            <person name="Mayer K.F."/>
            <person name="Olsen O.A."/>
        </authorList>
    </citation>
    <scope>NUCLEOTIDE SEQUENCE [LARGE SCALE GENOMIC DNA]</scope>
    <source>
        <strain evidence="2">cv. AL8/78</strain>
    </source>
</reference>
<dbReference type="AlphaFoldDB" id="A0A453J9K8"/>
<evidence type="ECO:0000313" key="1">
    <source>
        <dbReference type="EnsemblPlants" id="AET4Gv20843100.3"/>
    </source>
</evidence>
<proteinExistence type="predicted"/>
<dbReference type="EnsemblPlants" id="AET4Gv20843100.3">
    <property type="protein sequence ID" value="AET4Gv20843100.3"/>
    <property type="gene ID" value="AET4Gv20843100"/>
</dbReference>
<organism evidence="1 2">
    <name type="scientific">Aegilops tauschii subsp. strangulata</name>
    <name type="common">Goatgrass</name>
    <dbReference type="NCBI Taxonomy" id="200361"/>
    <lineage>
        <taxon>Eukaryota</taxon>
        <taxon>Viridiplantae</taxon>
        <taxon>Streptophyta</taxon>
        <taxon>Embryophyta</taxon>
        <taxon>Tracheophyta</taxon>
        <taxon>Spermatophyta</taxon>
        <taxon>Magnoliopsida</taxon>
        <taxon>Liliopsida</taxon>
        <taxon>Poales</taxon>
        <taxon>Poaceae</taxon>
        <taxon>BOP clade</taxon>
        <taxon>Pooideae</taxon>
        <taxon>Triticodae</taxon>
        <taxon>Triticeae</taxon>
        <taxon>Triticinae</taxon>
        <taxon>Aegilops</taxon>
    </lineage>
</organism>